<dbReference type="InterPro" id="IPR025637">
    <property type="entry name" value="DUF4333"/>
</dbReference>
<dbReference type="Pfam" id="PF14230">
    <property type="entry name" value="DUF4333"/>
    <property type="match status" value="2"/>
</dbReference>
<proteinExistence type="predicted"/>
<sequence length="175" mass="18351">MRSRAPLIAVVLTVLLAALVVLVWGRSMFSSVAAVSQSELEQEVAGRYTPGASGEGVTASCDGDLESEVDATQDCAVQVGADVARVHVVVDRVDGTDVRFTSTPYLSAADVAEAIRKSLGSGFQVDTIECAGELQGVEGSRTTCTYTPPASGREVEAEVTEVDGLMINFDFQETS</sequence>
<accession>A0ABW0BJY7</accession>
<name>A0ABW0BJY7_9ACTN</name>
<evidence type="ECO:0000313" key="2">
    <source>
        <dbReference type="EMBL" id="MFC5177558.1"/>
    </source>
</evidence>
<comment type="caution">
    <text evidence="2">The sequence shown here is derived from an EMBL/GenBank/DDBJ whole genome shotgun (WGS) entry which is preliminary data.</text>
</comment>
<evidence type="ECO:0000259" key="1">
    <source>
        <dbReference type="Pfam" id="PF14230"/>
    </source>
</evidence>
<dbReference type="Proteomes" id="UP001596087">
    <property type="component" value="Unassembled WGS sequence"/>
</dbReference>
<feature type="domain" description="DUF4333" evidence="1">
    <location>
        <begin position="101"/>
        <end position="164"/>
    </location>
</feature>
<feature type="domain" description="DUF4333" evidence="1">
    <location>
        <begin position="21"/>
        <end position="95"/>
    </location>
</feature>
<evidence type="ECO:0000313" key="3">
    <source>
        <dbReference type="Proteomes" id="UP001596087"/>
    </source>
</evidence>
<organism evidence="2 3">
    <name type="scientific">Nocardioides taihuensis</name>
    <dbReference type="NCBI Taxonomy" id="1835606"/>
    <lineage>
        <taxon>Bacteria</taxon>
        <taxon>Bacillati</taxon>
        <taxon>Actinomycetota</taxon>
        <taxon>Actinomycetes</taxon>
        <taxon>Propionibacteriales</taxon>
        <taxon>Nocardioidaceae</taxon>
        <taxon>Nocardioides</taxon>
    </lineage>
</organism>
<keyword evidence="3" id="KW-1185">Reference proteome</keyword>
<reference evidence="3" key="1">
    <citation type="journal article" date="2019" name="Int. J. Syst. Evol. Microbiol.">
        <title>The Global Catalogue of Microorganisms (GCM) 10K type strain sequencing project: providing services to taxonomists for standard genome sequencing and annotation.</title>
        <authorList>
            <consortium name="The Broad Institute Genomics Platform"/>
            <consortium name="The Broad Institute Genome Sequencing Center for Infectious Disease"/>
            <person name="Wu L."/>
            <person name="Ma J."/>
        </authorList>
    </citation>
    <scope>NUCLEOTIDE SEQUENCE [LARGE SCALE GENOMIC DNA]</scope>
    <source>
        <strain evidence="3">DFY41</strain>
    </source>
</reference>
<protein>
    <submittedName>
        <fullName evidence="2">DUF4333 domain-containing protein</fullName>
    </submittedName>
</protein>
<dbReference type="RefSeq" id="WP_378590684.1">
    <property type="nucleotide sequence ID" value="NZ_JBHSKD010000012.1"/>
</dbReference>
<dbReference type="EMBL" id="JBHSKD010000012">
    <property type="protein sequence ID" value="MFC5177558.1"/>
    <property type="molecule type" value="Genomic_DNA"/>
</dbReference>
<gene>
    <name evidence="2" type="ORF">ACFPGP_12800</name>
</gene>